<organism evidence="4 5">
    <name type="scientific">Schistosoma bovis</name>
    <name type="common">Blood fluke</name>
    <dbReference type="NCBI Taxonomy" id="6184"/>
    <lineage>
        <taxon>Eukaryota</taxon>
        <taxon>Metazoa</taxon>
        <taxon>Spiralia</taxon>
        <taxon>Lophotrochozoa</taxon>
        <taxon>Platyhelminthes</taxon>
        <taxon>Trematoda</taxon>
        <taxon>Digenea</taxon>
        <taxon>Strigeidida</taxon>
        <taxon>Schistosomatoidea</taxon>
        <taxon>Schistosomatidae</taxon>
        <taxon>Schistosoma</taxon>
    </lineage>
</organism>
<evidence type="ECO:0000256" key="2">
    <source>
        <dbReference type="PROSITE-ProRule" id="PRU00221"/>
    </source>
</evidence>
<sequence length="2078" mass="234589">MKKRKVWKFRMSSLNFQVNHHNHTTQFSDFLSELKKAELAHLWRSCFNNHRSILQNNIHFRVSKTTTCKSILDNFMDVLSNPQNSNFVKCLNCTYNQNELMMDYDVVGVSLYDVIKYSPGRLKNHNTLLFLTYQAIHTITQLHEINLPHSGITLDNIFVDEKFNIFLGLPKAIDFLSNMKTNELNEEESTTEVDIAVCSSSKLSTMTTNWILHKVTNYDYLMFLNELAGRHKGDPSNSAILPWITNFDTPLGQLRDLTKSKYHLCKGEDQLDANFTTSLYNHTISKRPSWPLGTYNVEEDYDIRNHHQDFMKLCNDLGTCSISNADTNLACNNVDACISNGKLFLFKQNLDIDNRKNNTNYTFSPHHLLDIMPDLAYYTYMFVRPVYQPQEFPTTIARLYESTPDECIPEFFTDPSVFSSIHPDMADLGLPSWCSSPEEFIKYHSKLLESDEVSSNLHHWIDLNFGYKLFGSAAVNAKNVHLELAGDQTALRCTGVVCLFRTPHPQRICSKKLSRYFGATLPDIFQMDINPPTSKHNSVGMKMHANNSPNEVSLRKNNHTLAKSISSSKIPSSKLNTYDNDFDNLFKIDLESLACLIVELSLFSIVNYVEVNKWSHGERVNFARLQARLHWDKIPNCLHDAVNSVLHPFDQNLIGEQFDERFLPTVDIFLHLICEFPPYISDLLYIRDWLINIDSNQSFEQLQSFSPYIPKTCLLSAFFPSNHQSELYNLVNLSTVHIPIDVIRILYPYIKSAVYANPNWFVNILNSSKMLELFSTIGGLEFIRSHLLPLIIYLYKPEQLKRMSSDISPRIPLALLYSRLFLRRLLAYLNVNTFLVHILPYITLSLIGGSINALSDENIVWHQRSYAGLTNEQIDSKNSNTNQNTPESLSCNLELNDESLIYDQEENISAHCDLLFYKQDVMNVDEIGIDLRSLINDEEFQFLEDNKSLSISITHNCNVSQLLHDSLTEDKSVCGEPKKVSFSNKTSFNNSNSSSNCSNISSIPPITAAMDSLDWLSRRIGPVMTIKYIVKYLLTTLTLCYEGKSQLSVNIVNNISSDKCLQINNRPLIGDRSAFSVLRCLVQLVQIYGVSIVIDVYLPYVIKTITSIITNLNPVLSECINVNNLNQTNNHCINPLESVTSNEANVSTMLFNFNYHYLARLVGVLTLLYQIVIYIPDNELVELLQESIIQDILIKAVQMSGRLDISFPGGVIGRRAVLYKFINVVYIIGLRVGFELTHNCLFVGNNNDKCQQRCVDDPELQFTATSQVTNVEEIAQKSNLTNIFTELIETFDCDLARLAYISFCHLAGGTYIDDCLYNTQCIQKLINQVISNESNNTLKQSCSDESNKTTTISNDAAVNVQDVQLSNRSKIDFEATLFASSALCNDCNFHLRGAWRQVIYEVLETSSNQSASLPKYHGIQVAAFTGHINKINCITHLNTENCFITTSRDKTVQLWSLTDTYNSDLHSVSINHKITNNNVNNSNKSLSIDSSNHVVARLVYRAHRKSVIAAHYLEPYRLVASIDSCLIFWDPWMGKTVRSNNQSGNSCWQNLTAINCSSVPYGAVICSDQSGFVHLIDPRAVCCGRTGSLRFHSGANLASFLINKERSKFETTINESIRHTRYNTKLCSPPFYNQSTMDLSITNIMMNITNQFQPYHLSINSFTNTNSNSPISSLLNANTNMTAPSFYNQSTMDLSITNIMVNITNQFQPYHLSINSFTNTNSNSPISSLLNANTNMTGLLNCLTTSRNGYYLLCGFTTGIITALDLRMGQSTMDLSITNIMVNITNQFQPYHLSINSFTNTNSNSPISSLLNANTNMTGLLNCLTTSRNGYYLLCGFTTGIITALDLRMGQVIHIWREYQDSVVDIIPHLLNGFISCNDRSLSFINPTNLSKFNQDSLSTSYSELETFNYLPNKPTIVLKPKSIRIPSTLQNITCLTKHQENPIFCANSLPSSYPLPSSSRFPIFGSGSGTNNVTTNSDKSSLSSIINETSTTPLSTVTTVPQPYYNTTTNNSGTILATCSYPFNNNDDNNNNINENFYTLGRISSHFLRGSISAISSLSENNLLLIGSDTGALSLLY</sequence>
<dbReference type="Pfam" id="PF02138">
    <property type="entry name" value="Beach"/>
    <property type="match status" value="2"/>
</dbReference>
<dbReference type="STRING" id="6184.A0A430QGK1"/>
<feature type="domain" description="BEACH" evidence="3">
    <location>
        <begin position="195"/>
        <end position="533"/>
    </location>
</feature>
<keyword evidence="2" id="KW-0853">WD repeat</keyword>
<dbReference type="PROSITE" id="PS50294">
    <property type="entry name" value="WD_REPEATS_REGION"/>
    <property type="match status" value="1"/>
</dbReference>
<protein>
    <submittedName>
        <fullName evidence="4">WD repeat-containing protein 81</fullName>
    </submittedName>
</protein>
<evidence type="ECO:0000259" key="3">
    <source>
        <dbReference type="PROSITE" id="PS50197"/>
    </source>
</evidence>
<name>A0A430QGK1_SCHBO</name>
<keyword evidence="5" id="KW-1185">Reference proteome</keyword>
<comment type="caution">
    <text evidence="4">The sequence shown here is derived from an EMBL/GenBank/DDBJ whole genome shotgun (WGS) entry which is preliminary data.</text>
</comment>
<accession>A0A430QGK1</accession>
<dbReference type="Gene3D" id="1.10.510.10">
    <property type="entry name" value="Transferase(Phosphotransferase) domain 1"/>
    <property type="match status" value="1"/>
</dbReference>
<dbReference type="PANTHER" id="PTHR46866:SF1">
    <property type="entry name" value="GH12955P"/>
    <property type="match status" value="1"/>
</dbReference>
<dbReference type="SMART" id="SM01026">
    <property type="entry name" value="Beach"/>
    <property type="match status" value="1"/>
</dbReference>
<dbReference type="InterPro" id="IPR036322">
    <property type="entry name" value="WD40_repeat_dom_sf"/>
</dbReference>
<dbReference type="InterPro" id="IPR036372">
    <property type="entry name" value="BEACH_dom_sf"/>
</dbReference>
<dbReference type="SUPFAM" id="SSF56112">
    <property type="entry name" value="Protein kinase-like (PK-like)"/>
    <property type="match status" value="1"/>
</dbReference>
<dbReference type="EMBL" id="QMKO01001755">
    <property type="protein sequence ID" value="RTG86817.1"/>
    <property type="molecule type" value="Genomic_DNA"/>
</dbReference>
<dbReference type="SUPFAM" id="SSF81837">
    <property type="entry name" value="BEACH domain"/>
    <property type="match status" value="1"/>
</dbReference>
<evidence type="ECO:0000313" key="4">
    <source>
        <dbReference type="EMBL" id="RTG86817.1"/>
    </source>
</evidence>
<dbReference type="Gene3D" id="2.130.10.10">
    <property type="entry name" value="YVTN repeat-like/Quinoprotein amine dehydrogenase"/>
    <property type="match status" value="2"/>
</dbReference>
<dbReference type="Proteomes" id="UP000290809">
    <property type="component" value="Unassembled WGS sequence"/>
</dbReference>
<dbReference type="InterPro" id="IPR001680">
    <property type="entry name" value="WD40_rpt"/>
</dbReference>
<dbReference type="InterPro" id="IPR000409">
    <property type="entry name" value="BEACH_dom"/>
</dbReference>
<dbReference type="SMART" id="SM00320">
    <property type="entry name" value="WD40"/>
    <property type="match status" value="4"/>
</dbReference>
<dbReference type="InterPro" id="IPR015943">
    <property type="entry name" value="WD40/YVTN_repeat-like_dom_sf"/>
</dbReference>
<dbReference type="PROSITE" id="PS50197">
    <property type="entry name" value="BEACH"/>
    <property type="match status" value="1"/>
</dbReference>
<dbReference type="GO" id="GO:0005776">
    <property type="term" value="C:autophagosome"/>
    <property type="evidence" value="ECO:0007669"/>
    <property type="project" value="UniProtKB-SubCell"/>
</dbReference>
<comment type="subcellular location">
    <subcellularLocation>
        <location evidence="1">Cytoplasmic vesicle</location>
        <location evidence="1">Autophagosome</location>
    </subcellularLocation>
</comment>
<dbReference type="SUPFAM" id="SSF50978">
    <property type="entry name" value="WD40 repeat-like"/>
    <property type="match status" value="1"/>
</dbReference>
<dbReference type="PANTHER" id="PTHR46866">
    <property type="entry name" value="GH12955P"/>
    <property type="match status" value="1"/>
</dbReference>
<gene>
    <name evidence="4" type="ORF">DC041_0008881</name>
</gene>
<dbReference type="Gene3D" id="1.10.1540.10">
    <property type="entry name" value="BEACH domain"/>
    <property type="match status" value="1"/>
</dbReference>
<feature type="repeat" description="WD" evidence="2">
    <location>
        <begin position="1424"/>
        <end position="1457"/>
    </location>
</feature>
<dbReference type="PROSITE" id="PS50082">
    <property type="entry name" value="WD_REPEATS_2"/>
    <property type="match status" value="1"/>
</dbReference>
<evidence type="ECO:0000256" key="1">
    <source>
        <dbReference type="ARBA" id="ARBA00004419"/>
    </source>
</evidence>
<evidence type="ECO:0000313" key="5">
    <source>
        <dbReference type="Proteomes" id="UP000290809"/>
    </source>
</evidence>
<dbReference type="InterPro" id="IPR011009">
    <property type="entry name" value="Kinase-like_dom_sf"/>
</dbReference>
<reference evidence="4 5" key="1">
    <citation type="journal article" date="2019" name="PLoS Pathog.">
        <title>Genome sequence of the bovine parasite Schistosoma bovis Tanzania.</title>
        <authorList>
            <person name="Oey H."/>
            <person name="Zakrzewski M."/>
            <person name="Gobert G."/>
            <person name="Gravermann K."/>
            <person name="Stoye J."/>
            <person name="Jones M."/>
            <person name="Mcmanus D."/>
            <person name="Krause L."/>
        </authorList>
    </citation>
    <scope>NUCLEOTIDE SEQUENCE [LARGE SCALE GENOMIC DNA]</scope>
    <source>
        <strain evidence="4 5">TAN1997</strain>
    </source>
</reference>
<proteinExistence type="predicted"/>